<keyword evidence="3" id="KW-1185">Reference proteome</keyword>
<dbReference type="AlphaFoldDB" id="A0AAE0I2N7"/>
<reference evidence="2" key="1">
    <citation type="journal article" date="2023" name="Mol. Phylogenet. Evol.">
        <title>Genome-scale phylogeny and comparative genomics of the fungal order Sordariales.</title>
        <authorList>
            <person name="Hensen N."/>
            <person name="Bonometti L."/>
            <person name="Westerberg I."/>
            <person name="Brannstrom I.O."/>
            <person name="Guillou S."/>
            <person name="Cros-Aarteil S."/>
            <person name="Calhoun S."/>
            <person name="Haridas S."/>
            <person name="Kuo A."/>
            <person name="Mondo S."/>
            <person name="Pangilinan J."/>
            <person name="Riley R."/>
            <person name="LaButti K."/>
            <person name="Andreopoulos B."/>
            <person name="Lipzen A."/>
            <person name="Chen C."/>
            <person name="Yan M."/>
            <person name="Daum C."/>
            <person name="Ng V."/>
            <person name="Clum A."/>
            <person name="Steindorff A."/>
            <person name="Ohm R.A."/>
            <person name="Martin F."/>
            <person name="Silar P."/>
            <person name="Natvig D.O."/>
            <person name="Lalanne C."/>
            <person name="Gautier V."/>
            <person name="Ament-Velasquez S.L."/>
            <person name="Kruys A."/>
            <person name="Hutchinson M.I."/>
            <person name="Powell A.J."/>
            <person name="Barry K."/>
            <person name="Miller A.N."/>
            <person name="Grigoriev I.V."/>
            <person name="Debuchy R."/>
            <person name="Gladieux P."/>
            <person name="Hiltunen Thoren M."/>
            <person name="Johannesson H."/>
        </authorList>
    </citation>
    <scope>NUCLEOTIDE SEQUENCE</scope>
    <source>
        <strain evidence="2">SMH4131-1</strain>
    </source>
</reference>
<reference evidence="2" key="2">
    <citation type="submission" date="2023-06" db="EMBL/GenBank/DDBJ databases">
        <authorList>
            <consortium name="Lawrence Berkeley National Laboratory"/>
            <person name="Haridas S."/>
            <person name="Hensen N."/>
            <person name="Bonometti L."/>
            <person name="Westerberg I."/>
            <person name="Brannstrom I.O."/>
            <person name="Guillou S."/>
            <person name="Cros-Aarteil S."/>
            <person name="Calhoun S."/>
            <person name="Kuo A."/>
            <person name="Mondo S."/>
            <person name="Pangilinan J."/>
            <person name="Riley R."/>
            <person name="Labutti K."/>
            <person name="Andreopoulos B."/>
            <person name="Lipzen A."/>
            <person name="Chen C."/>
            <person name="Yanf M."/>
            <person name="Daum C."/>
            <person name="Ng V."/>
            <person name="Clum A."/>
            <person name="Steindorff A."/>
            <person name="Ohm R."/>
            <person name="Martin F."/>
            <person name="Silar P."/>
            <person name="Natvig D."/>
            <person name="Lalanne C."/>
            <person name="Gautier V."/>
            <person name="Ament-Velasquez S.L."/>
            <person name="Kruys A."/>
            <person name="Hutchinson M.I."/>
            <person name="Powell A.J."/>
            <person name="Barry K."/>
            <person name="Miller A.N."/>
            <person name="Grigoriev I.V."/>
            <person name="Debuchy R."/>
            <person name="Gladieux P."/>
            <person name="Thoren M.H."/>
            <person name="Johannesson H."/>
        </authorList>
    </citation>
    <scope>NUCLEOTIDE SEQUENCE</scope>
    <source>
        <strain evidence="2">SMH4131-1</strain>
    </source>
</reference>
<feature type="compositionally biased region" description="Basic residues" evidence="1">
    <location>
        <begin position="72"/>
        <end position="82"/>
    </location>
</feature>
<evidence type="ECO:0000256" key="1">
    <source>
        <dbReference type="SAM" id="MobiDB-lite"/>
    </source>
</evidence>
<protein>
    <submittedName>
        <fullName evidence="2">Uncharacterized protein</fullName>
    </submittedName>
</protein>
<evidence type="ECO:0000313" key="3">
    <source>
        <dbReference type="Proteomes" id="UP001286456"/>
    </source>
</evidence>
<accession>A0AAE0I2N7</accession>
<sequence length="252" mass="26986">MELEYWLSDLSNSIFAVDHRLRETNSALKVHDGLKIATNARHGGDGHSLRSTDPSHDAGAGARARPSDPSTRRNRPKNRAVGRRVPDLHLLHLWRLHLRRLDLCRHRGADDRPSRHLDAVRPAIHTRTGPDLSRPRVAVLCPLPRRRRILVEFALHLAAARGGGAGGSAGPYQGMGEELGLGGHSCLDLVTPAAGDSVLVSVAGSGGVRWRGGLGGGRVLVVGCGVCSGAVWIPVRVSFDGNCMPMRAGCFC</sequence>
<proteinExistence type="predicted"/>
<name>A0AAE0I2N7_9PEZI</name>
<feature type="compositionally biased region" description="Basic and acidic residues" evidence="1">
    <location>
        <begin position="42"/>
        <end position="56"/>
    </location>
</feature>
<comment type="caution">
    <text evidence="2">The sequence shown here is derived from an EMBL/GenBank/DDBJ whole genome shotgun (WGS) entry which is preliminary data.</text>
</comment>
<dbReference type="EMBL" id="JAUEPO010000007">
    <property type="protein sequence ID" value="KAK3317275.1"/>
    <property type="molecule type" value="Genomic_DNA"/>
</dbReference>
<dbReference type="Proteomes" id="UP001286456">
    <property type="component" value="Unassembled WGS sequence"/>
</dbReference>
<evidence type="ECO:0000313" key="2">
    <source>
        <dbReference type="EMBL" id="KAK3317275.1"/>
    </source>
</evidence>
<feature type="region of interest" description="Disordered" evidence="1">
    <location>
        <begin position="39"/>
        <end position="82"/>
    </location>
</feature>
<gene>
    <name evidence="2" type="ORF">B0T19DRAFT_288798</name>
</gene>
<organism evidence="2 3">
    <name type="scientific">Cercophora scortea</name>
    <dbReference type="NCBI Taxonomy" id="314031"/>
    <lineage>
        <taxon>Eukaryota</taxon>
        <taxon>Fungi</taxon>
        <taxon>Dikarya</taxon>
        <taxon>Ascomycota</taxon>
        <taxon>Pezizomycotina</taxon>
        <taxon>Sordariomycetes</taxon>
        <taxon>Sordariomycetidae</taxon>
        <taxon>Sordariales</taxon>
        <taxon>Lasiosphaeriaceae</taxon>
        <taxon>Cercophora</taxon>
    </lineage>
</organism>